<dbReference type="OrthoDB" id="1577640at2759"/>
<evidence type="ECO:0008006" key="3">
    <source>
        <dbReference type="Google" id="ProtNLM"/>
    </source>
</evidence>
<reference evidence="1 2" key="1">
    <citation type="journal article" date="2018" name="IMA Fungus">
        <title>IMA Genome-F 9: Draft genome sequence of Annulohypoxylon stygium, Aspergillus mulundensis, Berkeleyomyces basicola (syn. Thielaviopsis basicola), Ceratocystis smalleyi, two Cercospora beticola strains, Coleophoma cylindrospora, Fusarium fracticaudum, Phialophora cf. hyalina, and Morchella septimelata.</title>
        <authorList>
            <person name="Wingfield B.D."/>
            <person name="Bills G.F."/>
            <person name="Dong Y."/>
            <person name="Huang W."/>
            <person name="Nel W.J."/>
            <person name="Swalarsk-Parry B.S."/>
            <person name="Vaghefi N."/>
            <person name="Wilken P.M."/>
            <person name="An Z."/>
            <person name="de Beer Z.W."/>
            <person name="De Vos L."/>
            <person name="Chen L."/>
            <person name="Duong T.A."/>
            <person name="Gao Y."/>
            <person name="Hammerbacher A."/>
            <person name="Kikkert J.R."/>
            <person name="Li Y."/>
            <person name="Li H."/>
            <person name="Li K."/>
            <person name="Li Q."/>
            <person name="Liu X."/>
            <person name="Ma X."/>
            <person name="Naidoo K."/>
            <person name="Pethybridge S.J."/>
            <person name="Sun J."/>
            <person name="Steenkamp E.T."/>
            <person name="van der Nest M.A."/>
            <person name="van Wyk S."/>
            <person name="Wingfield M.J."/>
            <person name="Xiong C."/>
            <person name="Yue Q."/>
            <person name="Zhang X."/>
        </authorList>
    </citation>
    <scope>NUCLEOTIDE SEQUENCE [LARGE SCALE GENOMIC DNA]</scope>
    <source>
        <strain evidence="1 2">DSM 5745</strain>
    </source>
</reference>
<dbReference type="AlphaFoldDB" id="A0A3D8T6Q2"/>
<sequence length="152" mass="16345">MAELFALISGAAGVVSLGLTVCQGLVAYYGPFTTFSSETENFLTRVKGLSATLELLQSKLNHLEGQAPLNPYITDELQLVTDRINDCGGALQSLSDALAECQGFNTSGILKKNGWKFAKTLYPFRRGTIIALMAIMTGLQSNLDIALQVLLL</sequence>
<keyword evidence="2" id="KW-1185">Reference proteome</keyword>
<gene>
    <name evidence="1" type="ORF">DSM5745_01558</name>
</gene>
<name>A0A3D8T6Q2_9EURO</name>
<evidence type="ECO:0000313" key="1">
    <source>
        <dbReference type="EMBL" id="RDW94236.1"/>
    </source>
</evidence>
<proteinExistence type="predicted"/>
<dbReference type="RefSeq" id="XP_026609419.1">
    <property type="nucleotide sequence ID" value="XM_026743574.1"/>
</dbReference>
<comment type="caution">
    <text evidence="1">The sequence shown here is derived from an EMBL/GenBank/DDBJ whole genome shotgun (WGS) entry which is preliminary data.</text>
</comment>
<accession>A0A3D8T6Q2</accession>
<protein>
    <recommendedName>
        <fullName evidence="3">Fungal N-terminal domain-containing protein</fullName>
    </recommendedName>
</protein>
<dbReference type="GeneID" id="38111928"/>
<organism evidence="1 2">
    <name type="scientific">Aspergillus mulundensis</name>
    <dbReference type="NCBI Taxonomy" id="1810919"/>
    <lineage>
        <taxon>Eukaryota</taxon>
        <taxon>Fungi</taxon>
        <taxon>Dikarya</taxon>
        <taxon>Ascomycota</taxon>
        <taxon>Pezizomycotina</taxon>
        <taxon>Eurotiomycetes</taxon>
        <taxon>Eurotiomycetidae</taxon>
        <taxon>Eurotiales</taxon>
        <taxon>Aspergillaceae</taxon>
        <taxon>Aspergillus</taxon>
        <taxon>Aspergillus subgen. Nidulantes</taxon>
    </lineage>
</organism>
<dbReference type="EMBL" id="PVWQ01000001">
    <property type="protein sequence ID" value="RDW94236.1"/>
    <property type="molecule type" value="Genomic_DNA"/>
</dbReference>
<dbReference type="Proteomes" id="UP000256690">
    <property type="component" value="Unassembled WGS sequence"/>
</dbReference>
<evidence type="ECO:0000313" key="2">
    <source>
        <dbReference type="Proteomes" id="UP000256690"/>
    </source>
</evidence>